<dbReference type="OrthoDB" id="527390at2"/>
<evidence type="ECO:0000256" key="4">
    <source>
        <dbReference type="ARBA" id="ARBA00018659"/>
    </source>
</evidence>
<dbReference type="Proteomes" id="UP000030491">
    <property type="component" value="Unassembled WGS sequence"/>
</dbReference>
<dbReference type="GO" id="GO:0050617">
    <property type="term" value="F:15,16-dihydrobiliverdin:ferredoxin oxidoreductase activity"/>
    <property type="evidence" value="ECO:0007669"/>
    <property type="project" value="UniProtKB-UniRule"/>
</dbReference>
<comment type="caution">
    <text evidence="8">The sequence shown here is derived from an EMBL/GenBank/DDBJ whole genome shotgun (WGS) entry which is preliminary data.</text>
</comment>
<name>A0A0A1ZUG9_PROMR</name>
<evidence type="ECO:0000256" key="2">
    <source>
        <dbReference type="ARBA" id="ARBA00006908"/>
    </source>
</evidence>
<evidence type="ECO:0000256" key="5">
    <source>
        <dbReference type="ARBA" id="ARBA00023002"/>
    </source>
</evidence>
<evidence type="ECO:0000313" key="8">
    <source>
        <dbReference type="EMBL" id="KGF92211.1"/>
    </source>
</evidence>
<dbReference type="Pfam" id="PF05996">
    <property type="entry name" value="Fe_bilin_red"/>
    <property type="match status" value="1"/>
</dbReference>
<protein>
    <recommendedName>
        <fullName evidence="4 7">15,16-dihydrobiliverdin:ferredoxin oxidoreductase</fullName>
        <ecNumber evidence="3 7">1.3.7.2</ecNumber>
    </recommendedName>
</protein>
<gene>
    <name evidence="7" type="primary">pebA</name>
    <name evidence="8" type="ORF">EU93_0756</name>
</gene>
<evidence type="ECO:0000256" key="6">
    <source>
        <dbReference type="ARBA" id="ARBA00048627"/>
    </source>
</evidence>
<keyword evidence="5 7" id="KW-0560">Oxidoreductase</keyword>
<dbReference type="EC" id="1.3.7.2" evidence="3 7"/>
<dbReference type="PANTHER" id="PTHR34557:SF1">
    <property type="entry name" value="PHYTOCHROMOBILIN:FERREDOXIN OXIDOREDUCTASE, CHLOROPLASTIC"/>
    <property type="match status" value="1"/>
</dbReference>
<accession>A0A0A1ZUG9</accession>
<dbReference type="GO" id="GO:0010024">
    <property type="term" value="P:phytochromobilin biosynthetic process"/>
    <property type="evidence" value="ECO:0007669"/>
    <property type="project" value="InterPro"/>
</dbReference>
<dbReference type="Gene3D" id="3.40.1500.20">
    <property type="match status" value="1"/>
</dbReference>
<comment type="function">
    <text evidence="1 7">Catalyzes the two-electron reduction of biliverdin IX-alpha at the C15 methine bridge.</text>
</comment>
<dbReference type="GO" id="GO:0050897">
    <property type="term" value="F:cobalt ion binding"/>
    <property type="evidence" value="ECO:0007669"/>
    <property type="project" value="InterPro"/>
</dbReference>
<dbReference type="InterPro" id="IPR023658">
    <property type="entry name" value="DiHydbiliverdin_OxRdtase"/>
</dbReference>
<proteinExistence type="inferred from homology"/>
<dbReference type="InterPro" id="IPR009249">
    <property type="entry name" value="Ferredoxin-dep_bilin_Rdtase"/>
</dbReference>
<reference evidence="9" key="1">
    <citation type="journal article" date="2014" name="Sci. Data">
        <title>Genomes of diverse isolates of the marine cyanobacterium Prochlorococcus.</title>
        <authorList>
            <person name="Biller S."/>
            <person name="Berube P."/>
            <person name="Thompson J."/>
            <person name="Kelly L."/>
            <person name="Roggensack S."/>
            <person name="Awad L."/>
            <person name="Roache-Johnson K."/>
            <person name="Ding H."/>
            <person name="Giovannoni S.J."/>
            <person name="Moore L.R."/>
            <person name="Chisholm S.W."/>
        </authorList>
    </citation>
    <scope>NUCLEOTIDE SEQUENCE [LARGE SCALE GENOMIC DNA]</scope>
</reference>
<dbReference type="HAMAP" id="MF_00792">
    <property type="entry name" value="PebA"/>
    <property type="match status" value="1"/>
</dbReference>
<dbReference type="AlphaFoldDB" id="A0A0A1ZUG9"/>
<evidence type="ECO:0000256" key="1">
    <source>
        <dbReference type="ARBA" id="ARBA00002328"/>
    </source>
</evidence>
<dbReference type="EMBL" id="JNAJ01000010">
    <property type="protein sequence ID" value="KGF92211.1"/>
    <property type="molecule type" value="Genomic_DNA"/>
</dbReference>
<evidence type="ECO:0000256" key="7">
    <source>
        <dbReference type="HAMAP-Rule" id="MF_00792"/>
    </source>
</evidence>
<comment type="catalytic activity">
    <reaction evidence="6 7">
        <text>15,16-dihydrobiliverdin + oxidized 2[4Fe-4S]-[ferredoxin] = biliverdin IXalpha + reduced 2[4Fe-4S]-[ferredoxin] + 2 H(+)</text>
        <dbReference type="Rhea" id="RHEA:10168"/>
        <dbReference type="Rhea" id="RHEA-COMP:10002"/>
        <dbReference type="Rhea" id="RHEA-COMP:10004"/>
        <dbReference type="ChEBI" id="CHEBI:15378"/>
        <dbReference type="ChEBI" id="CHEBI:33722"/>
        <dbReference type="ChEBI" id="CHEBI:33723"/>
        <dbReference type="ChEBI" id="CHEBI:57899"/>
        <dbReference type="ChEBI" id="CHEBI:57991"/>
        <dbReference type="EC" id="1.3.7.2"/>
    </reaction>
</comment>
<dbReference type="RefSeq" id="WP_032513563.1">
    <property type="nucleotide sequence ID" value="NZ_JNAJ01000010.1"/>
</dbReference>
<comment type="similarity">
    <text evidence="2 7">Belongs to the HY2 family.</text>
</comment>
<organism evidence="8 9">
    <name type="scientific">Prochlorococcus marinus str. MIT 9116</name>
    <dbReference type="NCBI Taxonomy" id="167544"/>
    <lineage>
        <taxon>Bacteria</taxon>
        <taxon>Bacillati</taxon>
        <taxon>Cyanobacteriota</taxon>
        <taxon>Cyanophyceae</taxon>
        <taxon>Synechococcales</taxon>
        <taxon>Prochlorococcaceae</taxon>
        <taxon>Prochlorococcus</taxon>
    </lineage>
</organism>
<sequence>MFDSLVDFLKTNIDELNGHEVQISSEFKEHQNEDSKYIIKNWLFSSPEYRKWRITRLDGGKKLQVFNTVAYPNFDSEVPILGADILWFGASQKLLAILDYQPLIQECKYLEKYCSSLGIIKKKYSAFDNNKMKNIYDAKKYFSPWVIICRGNKLNLDRDLNNIFHSFVNNYLNIYKLNPVNQFLNTEQIKINQIKYDKYSFEKDPADKLFKSFFGDKWTKQFINKFLFTLNNEIIH</sequence>
<dbReference type="NCBIfam" id="NF009719">
    <property type="entry name" value="PRK13246.1"/>
    <property type="match status" value="1"/>
</dbReference>
<dbReference type="PANTHER" id="PTHR34557">
    <property type="entry name" value="PHYTOCHROMOBILIN:FERREDOXIN OXIDOREDUCTASE, CHLOROPLASTIC"/>
    <property type="match status" value="1"/>
</dbReference>
<evidence type="ECO:0000313" key="9">
    <source>
        <dbReference type="Proteomes" id="UP000030491"/>
    </source>
</evidence>
<evidence type="ECO:0000256" key="3">
    <source>
        <dbReference type="ARBA" id="ARBA00012717"/>
    </source>
</evidence>